<name>A0A7X1E3K9_9BACT</name>
<feature type="domain" description="Glycosyl transferase family 1" evidence="1">
    <location>
        <begin position="214"/>
        <end position="372"/>
    </location>
</feature>
<keyword evidence="2" id="KW-0808">Transferase</keyword>
<evidence type="ECO:0000313" key="3">
    <source>
        <dbReference type="Proteomes" id="UP000525652"/>
    </source>
</evidence>
<dbReference type="Proteomes" id="UP000525652">
    <property type="component" value="Unassembled WGS sequence"/>
</dbReference>
<dbReference type="RefSeq" id="WP_185691809.1">
    <property type="nucleotide sequence ID" value="NZ_JACHVA010000046.1"/>
</dbReference>
<protein>
    <submittedName>
        <fullName evidence="2">Glycosyltransferase</fullName>
    </submittedName>
</protein>
<dbReference type="Pfam" id="PF00534">
    <property type="entry name" value="Glycos_transf_1"/>
    <property type="match status" value="1"/>
</dbReference>
<reference evidence="2 3" key="1">
    <citation type="submission" date="2020-07" db="EMBL/GenBank/DDBJ databases">
        <authorList>
            <person name="Feng X."/>
        </authorList>
    </citation>
    <scope>NUCLEOTIDE SEQUENCE [LARGE SCALE GENOMIC DNA]</scope>
    <source>
        <strain evidence="2 3">JCM14086</strain>
    </source>
</reference>
<evidence type="ECO:0000259" key="1">
    <source>
        <dbReference type="Pfam" id="PF00534"/>
    </source>
</evidence>
<proteinExistence type="predicted"/>
<dbReference type="AlphaFoldDB" id="A0A7X1E3K9"/>
<dbReference type="InterPro" id="IPR001296">
    <property type="entry name" value="Glyco_trans_1"/>
</dbReference>
<organism evidence="2 3">
    <name type="scientific">Puniceicoccus vermicola</name>
    <dbReference type="NCBI Taxonomy" id="388746"/>
    <lineage>
        <taxon>Bacteria</taxon>
        <taxon>Pseudomonadati</taxon>
        <taxon>Verrucomicrobiota</taxon>
        <taxon>Opitutia</taxon>
        <taxon>Puniceicoccales</taxon>
        <taxon>Puniceicoccaceae</taxon>
        <taxon>Puniceicoccus</taxon>
    </lineage>
</organism>
<accession>A0A7X1E3K9</accession>
<dbReference type="EMBL" id="JACHVA010000046">
    <property type="protein sequence ID" value="MBC2601083.1"/>
    <property type="molecule type" value="Genomic_DNA"/>
</dbReference>
<evidence type="ECO:0000313" key="2">
    <source>
        <dbReference type="EMBL" id="MBC2601083.1"/>
    </source>
</evidence>
<sequence length="402" mass="45759">MPSFNERGQSGRDLVIIDWGCGGHSRMYLEKIVSALVPVCDRIVVLSEYEQELKCFIDSRLSDEKTVQVGSISFANWKTRFLPPRLCSRVGAFVSGLQTRRKIRKQFGSSRNARIFFPRIAEWESIYHRWFCAGLGIPWSGLIINFKGLRVEGADMSILRNFNERKCLGVLTLDENRTEWLSERVSGKIVGFLADVSETDWDPASALASEIRERARGRKVILLIGLLSPKKGVINFVKMALETEDENLFFVLAGELNADSFNQEEQRLLFEKFVRRDHCFLHGDALVSENEYNAVFRLASVVCIAYRNFSASSNTLTKAAFFEIPVVVGRGFLLEERVTEYGLGEVVDEHDPLAILAAVRRLAEGGLEKKTSDWERFQKEFSNDAFTHQLRSFITSVFSKNR</sequence>
<keyword evidence="3" id="KW-1185">Reference proteome</keyword>
<gene>
    <name evidence="2" type="ORF">H5P30_04735</name>
</gene>
<dbReference type="SUPFAM" id="SSF53756">
    <property type="entry name" value="UDP-Glycosyltransferase/glycogen phosphorylase"/>
    <property type="match status" value="1"/>
</dbReference>
<dbReference type="Gene3D" id="3.40.50.2000">
    <property type="entry name" value="Glycogen Phosphorylase B"/>
    <property type="match status" value="1"/>
</dbReference>
<dbReference type="GO" id="GO:0016757">
    <property type="term" value="F:glycosyltransferase activity"/>
    <property type="evidence" value="ECO:0007669"/>
    <property type="project" value="InterPro"/>
</dbReference>
<comment type="caution">
    <text evidence="2">The sequence shown here is derived from an EMBL/GenBank/DDBJ whole genome shotgun (WGS) entry which is preliminary data.</text>
</comment>